<dbReference type="RefSeq" id="WP_014702690.1">
    <property type="nucleotide sequence ID" value="NC_017856.1"/>
</dbReference>
<sequence precursor="true">MVFFSFFLITFSLHAEDAGFPISVEIQGVNDTIKKSLQNGLSIFQQRDSQRLTERRLQRLHQQAQAEIQQTLRYYGYYNPEIAASLVQAPATGQWQASYQITPGDPVTITQLDLAVIGAGEQDVAFQKLLADFPLKLNKRFRHGQYESAKKSLLRVAAERGFFDGELQCNKVEVNTEKNTASICLKYKSGDRYQFGEIHYPKTVVSTDLLRRLTPFASGDAYRGEQLLALRNNLNNSGYFNSSHARALIEQRQNGRVPIEITVEPDKKHRYSAGIGYGTDTGIRTGLGWQNRYVNDRGHRLSTDLKLSQIANRITADYQMPFWSETINQVGINTEYLQQETDTSESRSYTLGTYYQRQRWGWDETGSLKLLQEDFDISDESESALLLIPGISLARTWADNSLYTRQGGQLSVSLSGASESLLSDISFMQLVLRGKYITGLTENSRLITRAQVGATTVSDFSQLPSSLRFFAGGDNSIRGFGYQELGPRDDLDEVIGGRYLAVGSVEYENMFWNDWGAAVFTDFGNAFNEWSDPIEYSVGVGVRWRSPVGLIRVDIAQGISDDDKPFGFHIVIGPDL</sequence>
<dbReference type="Pfam" id="PF01103">
    <property type="entry name" value="Omp85"/>
    <property type="match status" value="1"/>
</dbReference>
<evidence type="ECO:0000259" key="13">
    <source>
        <dbReference type="Pfam" id="PF17243"/>
    </source>
</evidence>
<evidence type="ECO:0000259" key="11">
    <source>
        <dbReference type="Pfam" id="PF01103"/>
    </source>
</evidence>
<evidence type="ECO:0000256" key="1">
    <source>
        <dbReference type="ARBA" id="ARBA00004442"/>
    </source>
</evidence>
<dbReference type="Pfam" id="PF07244">
    <property type="entry name" value="POTRA"/>
    <property type="match status" value="1"/>
</dbReference>
<evidence type="ECO:0000259" key="12">
    <source>
        <dbReference type="Pfam" id="PF07244"/>
    </source>
</evidence>
<dbReference type="AlphaFoldDB" id="I1YE94"/>
<feature type="domain" description="Bacterial surface antigen (D15)" evidence="11">
    <location>
        <begin position="272"/>
        <end position="573"/>
    </location>
</feature>
<evidence type="ECO:0000256" key="4">
    <source>
        <dbReference type="ARBA" id="ARBA00022452"/>
    </source>
</evidence>
<dbReference type="GO" id="GO:0097347">
    <property type="term" value="C:TAM protein secretion complex"/>
    <property type="evidence" value="ECO:0007669"/>
    <property type="project" value="TreeGrafter"/>
</dbReference>
<dbReference type="KEGG" id="mec:Q7C_52"/>
<reference evidence="14 15" key="1">
    <citation type="journal article" date="2012" name="J. Bacteriol.">
        <title>Complete genome sequences of Methylophaga sp. strain JAM1 and Methylophaga sp. strain JAM7.</title>
        <authorList>
            <person name="Villeneuve C."/>
            <person name="Martineau C."/>
            <person name="Mauffrey F."/>
            <person name="Villemur R."/>
        </authorList>
    </citation>
    <scope>NUCLEOTIDE SEQUENCE [LARGE SCALE GENOMIC DNA]</scope>
    <source>
        <strain evidence="14 15">JAM7</strain>
    </source>
</reference>
<feature type="domain" description="POTRA" evidence="12">
    <location>
        <begin position="203"/>
        <end position="265"/>
    </location>
</feature>
<keyword evidence="6" id="KW-0732">Signal</keyword>
<dbReference type="Pfam" id="PF17243">
    <property type="entry name" value="POTRA_TamA_1"/>
    <property type="match status" value="1"/>
</dbReference>
<comment type="subcellular location">
    <subcellularLocation>
        <location evidence="1">Cell outer membrane</location>
    </subcellularLocation>
</comment>
<proteinExistence type="inferred from homology"/>
<dbReference type="PATRIC" id="fig|754477.3.peg.53"/>
<evidence type="ECO:0000313" key="14">
    <source>
        <dbReference type="EMBL" id="AFJ01237.1"/>
    </source>
</evidence>
<name>I1YE94_METFJ</name>
<dbReference type="OrthoDB" id="9769707at2"/>
<gene>
    <name evidence="14" type="ordered locus">Q7C_52</name>
</gene>
<evidence type="ECO:0000256" key="6">
    <source>
        <dbReference type="ARBA" id="ARBA00022729"/>
    </source>
</evidence>
<evidence type="ECO:0000256" key="2">
    <source>
        <dbReference type="ARBA" id="ARBA00010248"/>
    </source>
</evidence>
<evidence type="ECO:0000256" key="10">
    <source>
        <dbReference type="ARBA" id="ARBA00093548"/>
    </source>
</evidence>
<dbReference type="EMBL" id="CP003380">
    <property type="protein sequence ID" value="AFJ01237.1"/>
    <property type="molecule type" value="Genomic_DNA"/>
</dbReference>
<keyword evidence="8" id="KW-0998">Cell outer membrane</keyword>
<dbReference type="GO" id="GO:0009279">
    <property type="term" value="C:cell outer membrane"/>
    <property type="evidence" value="ECO:0007669"/>
    <property type="project" value="UniProtKB-SubCell"/>
</dbReference>
<evidence type="ECO:0000256" key="3">
    <source>
        <dbReference type="ARBA" id="ARBA00015419"/>
    </source>
</evidence>
<dbReference type="Gene3D" id="3.10.20.310">
    <property type="entry name" value="membrane protein fhac"/>
    <property type="match status" value="3"/>
</dbReference>
<organism evidence="14 15">
    <name type="scientific">Methylophaga frappieri (strain ATCC BAA-2434 / DSM 25690 / JAM7)</name>
    <dbReference type="NCBI Taxonomy" id="754477"/>
    <lineage>
        <taxon>Bacteria</taxon>
        <taxon>Pseudomonadati</taxon>
        <taxon>Pseudomonadota</taxon>
        <taxon>Gammaproteobacteria</taxon>
        <taxon>Thiotrichales</taxon>
        <taxon>Piscirickettsiaceae</taxon>
        <taxon>Methylophaga</taxon>
    </lineage>
</organism>
<keyword evidence="15" id="KW-1185">Reference proteome</keyword>
<comment type="subunit">
    <text evidence="10">Interacts with TamB to form the translocation and assembly module (TAM).</text>
</comment>
<evidence type="ECO:0000256" key="9">
    <source>
        <dbReference type="ARBA" id="ARBA00033063"/>
    </source>
</evidence>
<keyword evidence="7" id="KW-0472">Membrane</keyword>
<dbReference type="GO" id="GO:0009306">
    <property type="term" value="P:protein secretion"/>
    <property type="evidence" value="ECO:0007669"/>
    <property type="project" value="TreeGrafter"/>
</dbReference>
<dbReference type="InterPro" id="IPR035243">
    <property type="entry name" value="TamA_POTRA_Dom_1"/>
</dbReference>
<comment type="similarity">
    <text evidence="2">Belongs to the TamA family.</text>
</comment>
<dbReference type="eggNOG" id="COG0729">
    <property type="taxonomic scope" value="Bacteria"/>
</dbReference>
<dbReference type="InterPro" id="IPR039910">
    <property type="entry name" value="D15-like"/>
</dbReference>
<dbReference type="PANTHER" id="PTHR12815">
    <property type="entry name" value="SORTING AND ASSEMBLY MACHINERY SAMM50 PROTEIN FAMILY MEMBER"/>
    <property type="match status" value="1"/>
</dbReference>
<dbReference type="PANTHER" id="PTHR12815:SF47">
    <property type="entry name" value="TRANSLOCATION AND ASSEMBLY MODULE SUBUNIT TAMA"/>
    <property type="match status" value="1"/>
</dbReference>
<evidence type="ECO:0000256" key="8">
    <source>
        <dbReference type="ARBA" id="ARBA00023237"/>
    </source>
</evidence>
<dbReference type="Proteomes" id="UP000009145">
    <property type="component" value="Chromosome"/>
</dbReference>
<evidence type="ECO:0000313" key="15">
    <source>
        <dbReference type="Proteomes" id="UP000009145"/>
    </source>
</evidence>
<dbReference type="Gene3D" id="2.40.160.50">
    <property type="entry name" value="membrane protein fhac: a member of the omp85/tpsb transporter family"/>
    <property type="match status" value="1"/>
</dbReference>
<dbReference type="InterPro" id="IPR000184">
    <property type="entry name" value="Bac_surfAg_D15"/>
</dbReference>
<dbReference type="InterPro" id="IPR010827">
    <property type="entry name" value="BamA/TamA_POTRA"/>
</dbReference>
<dbReference type="HOGENOM" id="CLU_018618_1_0_6"/>
<protein>
    <recommendedName>
        <fullName evidence="3">Translocation and assembly module subunit TamA</fullName>
    </recommendedName>
    <alternativeName>
        <fullName evidence="9">Autotransporter assembly factor TamA</fullName>
    </alternativeName>
</protein>
<keyword evidence="5" id="KW-0812">Transmembrane</keyword>
<keyword evidence="4" id="KW-1134">Transmembrane beta strand</keyword>
<accession>I1YE94</accession>
<evidence type="ECO:0000256" key="5">
    <source>
        <dbReference type="ARBA" id="ARBA00022692"/>
    </source>
</evidence>
<feature type="domain" description="TamA POTRA" evidence="13">
    <location>
        <begin position="23"/>
        <end position="103"/>
    </location>
</feature>
<dbReference type="STRING" id="754477.Q7C_52"/>
<evidence type="ECO:0000256" key="7">
    <source>
        <dbReference type="ARBA" id="ARBA00023136"/>
    </source>
</evidence>